<feature type="compositionally biased region" description="Polar residues" evidence="6">
    <location>
        <begin position="941"/>
        <end position="951"/>
    </location>
</feature>
<keyword evidence="3" id="KW-0963">Cytoplasm</keyword>
<dbReference type="GO" id="GO:0070034">
    <property type="term" value="F:telomerase RNA binding"/>
    <property type="evidence" value="ECO:0007669"/>
    <property type="project" value="TreeGrafter"/>
</dbReference>
<dbReference type="Pfam" id="PF10373">
    <property type="entry name" value="EST1_DNA_bind"/>
    <property type="match status" value="1"/>
</dbReference>
<dbReference type="GO" id="GO:0042162">
    <property type="term" value="F:telomeric DNA binding"/>
    <property type="evidence" value="ECO:0007669"/>
    <property type="project" value="TreeGrafter"/>
</dbReference>
<dbReference type="Pfam" id="PF13638">
    <property type="entry name" value="PIN_4"/>
    <property type="match status" value="1"/>
</dbReference>
<dbReference type="STRING" id="69004.A0A182QJJ3"/>
<dbReference type="AlphaFoldDB" id="A0A182QJJ3"/>
<dbReference type="SUPFAM" id="SSF48452">
    <property type="entry name" value="TPR-like"/>
    <property type="match status" value="1"/>
</dbReference>
<feature type="region of interest" description="Disordered" evidence="6">
    <location>
        <begin position="791"/>
        <end position="907"/>
    </location>
</feature>
<evidence type="ECO:0008006" key="12">
    <source>
        <dbReference type="Google" id="ProtNLM"/>
    </source>
</evidence>
<dbReference type="InterPro" id="IPR045153">
    <property type="entry name" value="Est1/Ebs1-like"/>
</dbReference>
<dbReference type="InterPro" id="IPR002716">
    <property type="entry name" value="PIN_dom"/>
</dbReference>
<feature type="domain" description="DNA/RNA-binding" evidence="7">
    <location>
        <begin position="213"/>
        <end position="401"/>
    </location>
</feature>
<evidence type="ECO:0000259" key="9">
    <source>
        <dbReference type="Pfam" id="PF13638"/>
    </source>
</evidence>
<evidence type="ECO:0000256" key="5">
    <source>
        <dbReference type="ARBA" id="ARBA00023242"/>
    </source>
</evidence>
<evidence type="ECO:0000259" key="7">
    <source>
        <dbReference type="Pfam" id="PF10373"/>
    </source>
</evidence>
<dbReference type="InterPro" id="IPR019458">
    <property type="entry name" value="Est1-like_N"/>
</dbReference>
<dbReference type="PANTHER" id="PTHR15696">
    <property type="entry name" value="SMG-7 SUPPRESSOR WITH MORPHOLOGICAL EFFECT ON GENITALIA PROTEIN 7"/>
    <property type="match status" value="1"/>
</dbReference>
<keyword evidence="4" id="KW-0866">Nonsense-mediated mRNA decay</keyword>
<dbReference type="GO" id="GO:0005697">
    <property type="term" value="C:telomerase holoenzyme complex"/>
    <property type="evidence" value="ECO:0007669"/>
    <property type="project" value="TreeGrafter"/>
</dbReference>
<feature type="compositionally biased region" description="Basic and acidic residues" evidence="6">
    <location>
        <begin position="574"/>
        <end position="599"/>
    </location>
</feature>
<evidence type="ECO:0000313" key="10">
    <source>
        <dbReference type="EnsemblMetazoa" id="AFAF011513-PA"/>
    </source>
</evidence>
<reference evidence="10" key="2">
    <citation type="submission" date="2020-05" db="UniProtKB">
        <authorList>
            <consortium name="EnsemblMetazoa"/>
        </authorList>
    </citation>
    <scope>IDENTIFICATION</scope>
    <source>
        <strain evidence="10">FAR1</strain>
    </source>
</reference>
<feature type="domain" description="PIN" evidence="9">
    <location>
        <begin position="990"/>
        <end position="1063"/>
    </location>
</feature>
<protein>
    <recommendedName>
        <fullName evidence="12">PIN domain-containing protein</fullName>
    </recommendedName>
</protein>
<dbReference type="PANTHER" id="PTHR15696:SF7">
    <property type="entry name" value="NONSENSE-MEDIATED MRNA DECAY FACTOR"/>
    <property type="match status" value="1"/>
</dbReference>
<keyword evidence="5" id="KW-0539">Nucleus</keyword>
<dbReference type="Proteomes" id="UP000075886">
    <property type="component" value="Unassembled WGS sequence"/>
</dbReference>
<dbReference type="InterPro" id="IPR011990">
    <property type="entry name" value="TPR-like_helical_dom_sf"/>
</dbReference>
<evidence type="ECO:0000256" key="3">
    <source>
        <dbReference type="ARBA" id="ARBA00022490"/>
    </source>
</evidence>
<feature type="region of interest" description="Disordered" evidence="6">
    <location>
        <begin position="438"/>
        <end position="611"/>
    </location>
</feature>
<proteinExistence type="predicted"/>
<feature type="compositionally biased region" description="Acidic residues" evidence="6">
    <location>
        <begin position="519"/>
        <end position="534"/>
    </location>
</feature>
<evidence type="ECO:0000256" key="2">
    <source>
        <dbReference type="ARBA" id="ARBA00004496"/>
    </source>
</evidence>
<feature type="compositionally biased region" description="Basic residues" evidence="6">
    <location>
        <begin position="490"/>
        <end position="499"/>
    </location>
</feature>
<feature type="compositionally biased region" description="Polar residues" evidence="6">
    <location>
        <begin position="442"/>
        <end position="455"/>
    </location>
</feature>
<dbReference type="GO" id="GO:0000184">
    <property type="term" value="P:nuclear-transcribed mRNA catabolic process, nonsense-mediated decay"/>
    <property type="evidence" value="ECO:0007669"/>
    <property type="project" value="UniProtKB-KW"/>
</dbReference>
<accession>A0A182QJJ3</accession>
<feature type="compositionally biased region" description="Basic and acidic residues" evidence="6">
    <location>
        <begin position="459"/>
        <end position="469"/>
    </location>
</feature>
<feature type="compositionally biased region" description="Polar residues" evidence="6">
    <location>
        <begin position="840"/>
        <end position="853"/>
    </location>
</feature>
<evidence type="ECO:0000259" key="8">
    <source>
        <dbReference type="Pfam" id="PF10374"/>
    </source>
</evidence>
<feature type="compositionally biased region" description="Low complexity" evidence="6">
    <location>
        <begin position="535"/>
        <end position="545"/>
    </location>
</feature>
<evidence type="ECO:0000256" key="1">
    <source>
        <dbReference type="ARBA" id="ARBA00004123"/>
    </source>
</evidence>
<name>A0A182QJJ3_9DIPT</name>
<sequence>MEYSSNDVKQLFRSVYTLVKGQDELKGHLTVEDILQPSFQVSHRLLVSQCIQLMFEDFECVGQKSREYLWRKGYYDVISMLKRQNIRVSNGTPTQQLQLRETADRLIREGINHFKAIVLRFAQIFNLDTLRYLVDFRLLEDYDVEALREESTCYSLLQLQPDDGTVTKELYTKREISYALETIHSLLISLGDLHRYQLDFGIGSRVAVREQTRRFYLEAFKLNPKVGMAQNQLGMLMGGQNGHLDAVYHYLYSLCCAMPFECSEKNVNVIFQKNIRQLESGGGDVSARIVDGEDQLVDEFIATFLLVVDVFFYDKVVTDFTTLCHSVLVEFRKVLSLRLLLDDYYLTDDMIFKIVSILFMCMYRIKRINSDTIHSLNAFLVALCAELIQWCTASFEKFANEHSQDDARFQDHYLRRYQRYDEQVNRARNLMRSGLYAKDQKSSSGVEEGTGSQDSRGLYSKENEQEGKRAPLPTSGRKENRAACMDSRQKKYSRRRRRAYSNETDSEDEEQEESGRYVEDEDDDDDDGSEDDYYDGSQSDTCSSSEEGEEEDEDYARSLSSFGSYEYSDDEEDHQNGGRIEKTKDREHEEAEDVRTKDDLQEEESPPISSIPVEQLKFKKRYQKLDPNIVLKFAQGERTLRSLKLLLDWLLCNMDVLHRCFQSNPEFLHSIMKLLNSFNIDIFTNRFYFTRDLITVPGLREDLLEIFNVRRTIPLQEDVAMKRFPLFEATQEGLQWETPYKLAVSREDESFLRLMKLVDFGFTVCKSKKFDYCFLPKVRAFKVRAGAGGSTFGSGRAAKGPAGGFQWKQQKQRKRDATGGKMGSSGSGKRDWNLGGDAGSSRSRGHSYNQSRTARGEGKSRGRNGPGDDELIVSRDIKRQRNRQRNNSKILQNGGAGDDMGTNDDSAPALFTKKGYLHNRTRGTTLLQGGANGEDMYHPEGQNSGDAQQQQERGDINALMGQLWLRNEVETLESKVKKRSVSVTLTPYVVVDSKCLAEYTAIVKNLIKASKFVVLIPIAVLSDLDELKKHSEGARNAIKWLEIKFKKGNRFLRAQKPHEMLPVPLVKIPKKLDRDGAVFNQIVQFCNYIVTNHGDSDNADIITYLSGDCLQDRKLGNGSSYVGILEAIPVKFEQIVTFYSSYKRK</sequence>
<feature type="domain" description="Telomerase activating protein Est1-like N-terminal" evidence="8">
    <location>
        <begin position="66"/>
        <end position="199"/>
    </location>
</feature>
<comment type="subcellular location">
    <subcellularLocation>
        <location evidence="2">Cytoplasm</location>
    </subcellularLocation>
    <subcellularLocation>
        <location evidence="1">Nucleus</location>
    </subcellularLocation>
</comment>
<evidence type="ECO:0000313" key="11">
    <source>
        <dbReference type="Proteomes" id="UP000075886"/>
    </source>
</evidence>
<organism evidence="10 11">
    <name type="scientific">Anopheles farauti</name>
    <dbReference type="NCBI Taxonomy" id="69004"/>
    <lineage>
        <taxon>Eukaryota</taxon>
        <taxon>Metazoa</taxon>
        <taxon>Ecdysozoa</taxon>
        <taxon>Arthropoda</taxon>
        <taxon>Hexapoda</taxon>
        <taxon>Insecta</taxon>
        <taxon>Pterygota</taxon>
        <taxon>Neoptera</taxon>
        <taxon>Endopterygota</taxon>
        <taxon>Diptera</taxon>
        <taxon>Nematocera</taxon>
        <taxon>Culicoidea</taxon>
        <taxon>Culicidae</taxon>
        <taxon>Anophelinae</taxon>
        <taxon>Anopheles</taxon>
    </lineage>
</organism>
<dbReference type="Gene3D" id="1.25.40.10">
    <property type="entry name" value="Tetratricopeptide repeat domain"/>
    <property type="match status" value="1"/>
</dbReference>
<dbReference type="Pfam" id="PF10374">
    <property type="entry name" value="EST1"/>
    <property type="match status" value="1"/>
</dbReference>
<dbReference type="VEuPathDB" id="VectorBase:AFAF011513"/>
<dbReference type="Gene3D" id="3.40.50.1010">
    <property type="entry name" value="5'-nuclease"/>
    <property type="match status" value="1"/>
</dbReference>
<keyword evidence="11" id="KW-1185">Reference proteome</keyword>
<dbReference type="EMBL" id="AXCN02000822">
    <property type="status" value="NOT_ANNOTATED_CDS"/>
    <property type="molecule type" value="Genomic_DNA"/>
</dbReference>
<reference evidence="11" key="1">
    <citation type="submission" date="2014-01" db="EMBL/GenBank/DDBJ databases">
        <title>The Genome Sequence of Anopheles farauti FAR1 (V2).</title>
        <authorList>
            <consortium name="The Broad Institute Genomics Platform"/>
            <person name="Neafsey D.E."/>
            <person name="Besansky N."/>
            <person name="Howell P."/>
            <person name="Walton C."/>
            <person name="Young S.K."/>
            <person name="Zeng Q."/>
            <person name="Gargeya S."/>
            <person name="Fitzgerald M."/>
            <person name="Haas B."/>
            <person name="Abouelleil A."/>
            <person name="Allen A.W."/>
            <person name="Alvarado L."/>
            <person name="Arachchi H.M."/>
            <person name="Berlin A.M."/>
            <person name="Chapman S.B."/>
            <person name="Gainer-Dewar J."/>
            <person name="Goldberg J."/>
            <person name="Griggs A."/>
            <person name="Gujja S."/>
            <person name="Hansen M."/>
            <person name="Howarth C."/>
            <person name="Imamovic A."/>
            <person name="Ireland A."/>
            <person name="Larimer J."/>
            <person name="McCowan C."/>
            <person name="Murphy C."/>
            <person name="Pearson M."/>
            <person name="Poon T.W."/>
            <person name="Priest M."/>
            <person name="Roberts A."/>
            <person name="Saif S."/>
            <person name="Shea T."/>
            <person name="Sisk P."/>
            <person name="Sykes S."/>
            <person name="Wortman J."/>
            <person name="Nusbaum C."/>
            <person name="Birren B."/>
        </authorList>
    </citation>
    <scope>NUCLEOTIDE SEQUENCE [LARGE SCALE GENOMIC DNA]</scope>
    <source>
        <strain evidence="11">FAR1</strain>
    </source>
</reference>
<feature type="region of interest" description="Disordered" evidence="6">
    <location>
        <begin position="921"/>
        <end position="952"/>
    </location>
</feature>
<dbReference type="EnsemblMetazoa" id="AFAF011513-RA">
    <property type="protein sequence ID" value="AFAF011513-PA"/>
    <property type="gene ID" value="AFAF011513"/>
</dbReference>
<evidence type="ECO:0000256" key="6">
    <source>
        <dbReference type="SAM" id="MobiDB-lite"/>
    </source>
</evidence>
<dbReference type="InterPro" id="IPR018834">
    <property type="entry name" value="DNA/RNA-bd_Est1-type"/>
</dbReference>
<evidence type="ECO:0000256" key="4">
    <source>
        <dbReference type="ARBA" id="ARBA00023161"/>
    </source>
</evidence>
<dbReference type="GO" id="GO:0005737">
    <property type="term" value="C:cytoplasm"/>
    <property type="evidence" value="ECO:0007669"/>
    <property type="project" value="UniProtKB-SubCell"/>
</dbReference>
<dbReference type="FunFam" id="3.40.50.1010:FF:000033">
    <property type="entry name" value="Blast:Protein SMG5"/>
    <property type="match status" value="1"/>
</dbReference>
<dbReference type="CDD" id="cd09884">
    <property type="entry name" value="PIN_Smg5-like"/>
    <property type="match status" value="1"/>
</dbReference>